<evidence type="ECO:0000256" key="6">
    <source>
        <dbReference type="ARBA" id="ARBA00022642"/>
    </source>
</evidence>
<comment type="caution">
    <text evidence="11">The sequence shown here is derived from an EMBL/GenBank/DDBJ whole genome shotgun (WGS) entry which is preliminary data.</text>
</comment>
<dbReference type="SUPFAM" id="SSF54675">
    <property type="entry name" value="Nicotinate/Quinolinate PRTase N-terminal domain-like"/>
    <property type="match status" value="1"/>
</dbReference>
<evidence type="ECO:0000256" key="8">
    <source>
        <dbReference type="ARBA" id="ARBA00048668"/>
    </source>
</evidence>
<keyword evidence="4" id="KW-0597">Phosphoprotein</keyword>
<dbReference type="EC" id="6.3.4.21" evidence="3 9"/>
<dbReference type="PANTHER" id="PTHR11098">
    <property type="entry name" value="NICOTINATE PHOSPHORIBOSYLTRANSFERASE"/>
    <property type="match status" value="1"/>
</dbReference>
<dbReference type="GO" id="GO:0016757">
    <property type="term" value="F:glycosyltransferase activity"/>
    <property type="evidence" value="ECO:0007669"/>
    <property type="project" value="UniProtKB-KW"/>
</dbReference>
<dbReference type="GO" id="GO:0034355">
    <property type="term" value="P:NAD+ biosynthetic process via the salvage pathway"/>
    <property type="evidence" value="ECO:0007669"/>
    <property type="project" value="TreeGrafter"/>
</dbReference>
<dbReference type="InterPro" id="IPR013785">
    <property type="entry name" value="Aldolase_TIM"/>
</dbReference>
<evidence type="ECO:0000256" key="7">
    <source>
        <dbReference type="ARBA" id="ARBA00022679"/>
    </source>
</evidence>
<gene>
    <name evidence="11" type="ORF">F8O05_06310</name>
</gene>
<dbReference type="InterPro" id="IPR007229">
    <property type="entry name" value="Nic_PRibTrfase-Fam"/>
</dbReference>
<accession>A0A7J5BBZ7</accession>
<keyword evidence="11" id="KW-0328">Glycosyltransferase</keyword>
<proteinExistence type="inferred from homology"/>
<dbReference type="PANTHER" id="PTHR11098:SF8">
    <property type="entry name" value="NICOTINATE PHOSPHORIBOSYLTRANSFERASE PNCB1"/>
    <property type="match status" value="1"/>
</dbReference>
<dbReference type="EMBL" id="WBKB01000003">
    <property type="protein sequence ID" value="KAB1643497.1"/>
    <property type="molecule type" value="Genomic_DNA"/>
</dbReference>
<dbReference type="PIRSF" id="PIRSF000484">
    <property type="entry name" value="NAPRT"/>
    <property type="match status" value="1"/>
</dbReference>
<keyword evidence="7 9" id="KW-0808">Transferase</keyword>
<dbReference type="Proteomes" id="UP000433493">
    <property type="component" value="Unassembled WGS sequence"/>
</dbReference>
<dbReference type="OrthoDB" id="9770610at2"/>
<evidence type="ECO:0000256" key="1">
    <source>
        <dbReference type="ARBA" id="ARBA00004952"/>
    </source>
</evidence>
<evidence type="ECO:0000313" key="11">
    <source>
        <dbReference type="EMBL" id="KAB1643497.1"/>
    </source>
</evidence>
<keyword evidence="12" id="KW-1185">Reference proteome</keyword>
<dbReference type="UniPathway" id="UPA00253">
    <property type="reaction ID" value="UER00457"/>
</dbReference>
<sequence>MTQDPAKRTSNVRPATTESTALLTDHYELTMVDAAMHDGTADRECVFELFARKLPNDRRYGVNAGIGRALELLQHFRFSDAELQFLSDNKVVSPNTIEWLANYKFSGSIRGYREGEVYFPQSPLLEIRSSFAEGVILETLFLSVYNYDSAVASAAARMVSAAGGRPLAEMGSRRTGERSAVAAARAAYIAGFSATSNLEAGRTWGVPTMGTAAHSWTLLHESEPEAFKAQVAALGTDTTLLVDTYDVEQGVRNAIAAGGTELGGVRIDSGDLPVQVREVRDQLDDLGAVNTKITVTNDLDEYAIAALAASPVDSYGVGTSVVTGSGAVASGMVYKLVARKDDSGNWVPVAKASPGKHSVGGLKYPVRRRDNGVASAELLSVGGMPVGDEDDRPLYVDFVVDGVLDRQWIGPEGVQLAREHNAKAIAELPRTALRLGRGEPALATYYIDEHGNTSLA</sequence>
<dbReference type="SUPFAM" id="SSF51690">
    <property type="entry name" value="Nicotinate/Quinolinate PRTase C-terminal domain-like"/>
    <property type="match status" value="1"/>
</dbReference>
<evidence type="ECO:0000256" key="4">
    <source>
        <dbReference type="ARBA" id="ARBA00022553"/>
    </source>
</evidence>
<comment type="pathway">
    <text evidence="1 9">Cofactor biosynthesis; NAD(+) biosynthesis; nicotinate D-ribonucleotide from nicotinate: step 1/1.</text>
</comment>
<evidence type="ECO:0000256" key="9">
    <source>
        <dbReference type="RuleBase" id="RU365100"/>
    </source>
</evidence>
<keyword evidence="6 9" id="KW-0662">Pyridine nucleotide biosynthesis</keyword>
<comment type="similarity">
    <text evidence="2 9">Belongs to the NAPRTase family.</text>
</comment>
<dbReference type="NCBIfam" id="NF006698">
    <property type="entry name" value="PRK09243.1-5"/>
    <property type="match status" value="1"/>
</dbReference>
<dbReference type="NCBIfam" id="TIGR01513">
    <property type="entry name" value="NAPRTase_put"/>
    <property type="match status" value="1"/>
</dbReference>
<evidence type="ECO:0000259" key="10">
    <source>
        <dbReference type="Pfam" id="PF17767"/>
    </source>
</evidence>
<dbReference type="Gene3D" id="3.20.140.10">
    <property type="entry name" value="nicotinate phosphoribosyltransferase"/>
    <property type="match status" value="1"/>
</dbReference>
<reference evidence="11 12" key="1">
    <citation type="submission" date="2019-09" db="EMBL/GenBank/DDBJ databases">
        <title>Phylogeny of genus Pseudoclavibacter and closely related genus.</title>
        <authorList>
            <person name="Li Y."/>
        </authorList>
    </citation>
    <scope>NUCLEOTIDE SEQUENCE [LARGE SCALE GENOMIC DNA]</scope>
    <source>
        <strain evidence="11 12">KCTC 13959</strain>
    </source>
</reference>
<comment type="function">
    <text evidence="9">Catalyzes the first step in the biosynthesis of NAD from nicotinic acid, the ATP-dependent synthesis of beta-nicotinate D-ribonucleotide from nicotinate and 5-phospho-D-ribose 1-phosphate.</text>
</comment>
<dbReference type="GO" id="GO:0004516">
    <property type="term" value="F:nicotinate phosphoribosyltransferase activity"/>
    <property type="evidence" value="ECO:0007669"/>
    <property type="project" value="UniProtKB-UniRule"/>
</dbReference>
<dbReference type="InterPro" id="IPR036068">
    <property type="entry name" value="Nicotinate_pribotase-like_C"/>
</dbReference>
<dbReference type="InterPro" id="IPR006405">
    <property type="entry name" value="Nic_PRibTrfase_pncB"/>
</dbReference>
<dbReference type="InterPro" id="IPR040727">
    <property type="entry name" value="NAPRTase_N"/>
</dbReference>
<dbReference type="Gene3D" id="3.20.20.70">
    <property type="entry name" value="Aldolase class I"/>
    <property type="match status" value="1"/>
</dbReference>
<comment type="PTM">
    <text evidence="9">Transiently phosphorylated on a His residue during the reaction cycle. Phosphorylation strongly increases the affinity for substrates and increases the rate of nicotinate D-ribonucleotide production. Dephosphorylation regenerates the low-affinity form of the enzyme, leading to product release.</text>
</comment>
<dbReference type="RefSeq" id="WP_158051912.1">
    <property type="nucleotide sequence ID" value="NZ_WBKB01000003.1"/>
</dbReference>
<comment type="catalytic activity">
    <reaction evidence="8 9">
        <text>5-phospho-alpha-D-ribose 1-diphosphate + nicotinate + ATP + H2O = nicotinate beta-D-ribonucleotide + ADP + phosphate + diphosphate</text>
        <dbReference type="Rhea" id="RHEA:36163"/>
        <dbReference type="ChEBI" id="CHEBI:15377"/>
        <dbReference type="ChEBI" id="CHEBI:30616"/>
        <dbReference type="ChEBI" id="CHEBI:32544"/>
        <dbReference type="ChEBI" id="CHEBI:33019"/>
        <dbReference type="ChEBI" id="CHEBI:43474"/>
        <dbReference type="ChEBI" id="CHEBI:57502"/>
        <dbReference type="ChEBI" id="CHEBI:58017"/>
        <dbReference type="ChEBI" id="CHEBI:456216"/>
        <dbReference type="EC" id="6.3.4.21"/>
    </reaction>
</comment>
<dbReference type="AlphaFoldDB" id="A0A7J5BBZ7"/>
<dbReference type="GO" id="GO:0005829">
    <property type="term" value="C:cytosol"/>
    <property type="evidence" value="ECO:0007669"/>
    <property type="project" value="TreeGrafter"/>
</dbReference>
<dbReference type="Pfam" id="PF17767">
    <property type="entry name" value="NAPRTase_N"/>
    <property type="match status" value="1"/>
</dbReference>
<organism evidence="11 12">
    <name type="scientific">Gulosibacter chungangensis</name>
    <dbReference type="NCBI Taxonomy" id="979746"/>
    <lineage>
        <taxon>Bacteria</taxon>
        <taxon>Bacillati</taxon>
        <taxon>Actinomycetota</taxon>
        <taxon>Actinomycetes</taxon>
        <taxon>Micrococcales</taxon>
        <taxon>Microbacteriaceae</taxon>
        <taxon>Gulosibacter</taxon>
    </lineage>
</organism>
<dbReference type="NCBIfam" id="NF009131">
    <property type="entry name" value="PRK12484.1"/>
    <property type="match status" value="1"/>
</dbReference>
<feature type="domain" description="Nicotinate phosphoribosyltransferase N-terminal" evidence="10">
    <location>
        <begin position="22"/>
        <end position="144"/>
    </location>
</feature>
<protein>
    <recommendedName>
        <fullName evidence="3 9">Nicotinate phosphoribosyltransferase</fullName>
        <ecNumber evidence="3 9">6.3.4.21</ecNumber>
    </recommendedName>
</protein>
<name>A0A7J5BBZ7_9MICO</name>
<evidence type="ECO:0000256" key="5">
    <source>
        <dbReference type="ARBA" id="ARBA00022598"/>
    </source>
</evidence>
<keyword evidence="5 9" id="KW-0436">Ligase</keyword>
<evidence type="ECO:0000313" key="12">
    <source>
        <dbReference type="Proteomes" id="UP000433493"/>
    </source>
</evidence>
<evidence type="ECO:0000256" key="3">
    <source>
        <dbReference type="ARBA" id="ARBA00013236"/>
    </source>
</evidence>
<evidence type="ECO:0000256" key="2">
    <source>
        <dbReference type="ARBA" id="ARBA00010897"/>
    </source>
</evidence>